<keyword evidence="1" id="KW-0812">Transmembrane</keyword>
<keyword evidence="3" id="KW-1185">Reference proteome</keyword>
<name>A0A917LR92_9GAMM</name>
<organism evidence="2 3">
    <name type="scientific">Pseudohongiella nitratireducens</name>
    <dbReference type="NCBI Taxonomy" id="1768907"/>
    <lineage>
        <taxon>Bacteria</taxon>
        <taxon>Pseudomonadati</taxon>
        <taxon>Pseudomonadota</taxon>
        <taxon>Gammaproteobacteria</taxon>
        <taxon>Pseudomonadales</taxon>
        <taxon>Pseudohongiellaceae</taxon>
        <taxon>Pseudohongiella</taxon>
    </lineage>
</organism>
<keyword evidence="1" id="KW-1133">Transmembrane helix</keyword>
<dbReference type="Proteomes" id="UP000627715">
    <property type="component" value="Unassembled WGS sequence"/>
</dbReference>
<feature type="transmembrane region" description="Helical" evidence="1">
    <location>
        <begin position="48"/>
        <end position="68"/>
    </location>
</feature>
<reference evidence="2" key="1">
    <citation type="journal article" date="2014" name="Int. J. Syst. Evol. Microbiol.">
        <title>Complete genome sequence of Corynebacterium casei LMG S-19264T (=DSM 44701T), isolated from a smear-ripened cheese.</title>
        <authorList>
            <consortium name="US DOE Joint Genome Institute (JGI-PGF)"/>
            <person name="Walter F."/>
            <person name="Albersmeier A."/>
            <person name="Kalinowski J."/>
            <person name="Ruckert C."/>
        </authorList>
    </citation>
    <scope>NUCLEOTIDE SEQUENCE</scope>
    <source>
        <strain evidence="2">CGMCC 1.15425</strain>
    </source>
</reference>
<accession>A0A917LR92</accession>
<keyword evidence="1" id="KW-0472">Membrane</keyword>
<sequence length="69" mass="6903">MTLRATLFSGSLALTGVAAPILLVLDITATSLAIMMNIPALAALAPAGATQVITGTGAWSIVFTICLMA</sequence>
<evidence type="ECO:0000313" key="2">
    <source>
        <dbReference type="EMBL" id="GGG52837.1"/>
    </source>
</evidence>
<proteinExistence type="predicted"/>
<reference evidence="2" key="2">
    <citation type="submission" date="2020-09" db="EMBL/GenBank/DDBJ databases">
        <authorList>
            <person name="Sun Q."/>
            <person name="Zhou Y."/>
        </authorList>
    </citation>
    <scope>NUCLEOTIDE SEQUENCE</scope>
    <source>
        <strain evidence="2">CGMCC 1.15425</strain>
    </source>
</reference>
<evidence type="ECO:0000256" key="1">
    <source>
        <dbReference type="SAM" id="Phobius"/>
    </source>
</evidence>
<dbReference type="AlphaFoldDB" id="A0A917LR92"/>
<gene>
    <name evidence="2" type="ORF">GCM10011403_07520</name>
</gene>
<evidence type="ECO:0000313" key="3">
    <source>
        <dbReference type="Proteomes" id="UP000627715"/>
    </source>
</evidence>
<comment type="caution">
    <text evidence="2">The sequence shown here is derived from an EMBL/GenBank/DDBJ whole genome shotgun (WGS) entry which is preliminary data.</text>
</comment>
<dbReference type="EMBL" id="BMIY01000003">
    <property type="protein sequence ID" value="GGG52837.1"/>
    <property type="molecule type" value="Genomic_DNA"/>
</dbReference>
<feature type="transmembrane region" description="Helical" evidence="1">
    <location>
        <begin position="12"/>
        <end position="36"/>
    </location>
</feature>
<protein>
    <submittedName>
        <fullName evidence="2">Uncharacterized protein</fullName>
    </submittedName>
</protein>